<name>A0A1L9SDG5_9EURO</name>
<dbReference type="VEuPathDB" id="FungiDB:ASPZODRAFT_133899"/>
<protein>
    <submittedName>
        <fullName evidence="1">Uncharacterized protein</fullName>
    </submittedName>
</protein>
<evidence type="ECO:0000313" key="1">
    <source>
        <dbReference type="EMBL" id="OJJ45260.1"/>
    </source>
</evidence>
<accession>A0A1L9SDG5</accession>
<sequence>MTKDIIENVIKLYLNLPNNKKSTNAIILKVFEPFALSSMLLVRLDCPTLPPVEMVLKLFDRRFATQLREEGKNSGWNSDIEKKYHQFMTDGGASKFIAELEAESKATHENDHSWSPSQDEAYLHNHLRSLYEIEVEVYNTLKDLQGEVIPQFFSCITTPSFPAADTAQVDEYTKIHGFFLQHIEGFPV</sequence>
<dbReference type="Proteomes" id="UP000184188">
    <property type="component" value="Unassembled WGS sequence"/>
</dbReference>
<organism evidence="1 2">
    <name type="scientific">Penicilliopsis zonata CBS 506.65</name>
    <dbReference type="NCBI Taxonomy" id="1073090"/>
    <lineage>
        <taxon>Eukaryota</taxon>
        <taxon>Fungi</taxon>
        <taxon>Dikarya</taxon>
        <taxon>Ascomycota</taxon>
        <taxon>Pezizomycotina</taxon>
        <taxon>Eurotiomycetes</taxon>
        <taxon>Eurotiomycetidae</taxon>
        <taxon>Eurotiales</taxon>
        <taxon>Aspergillaceae</taxon>
        <taxon>Penicilliopsis</taxon>
    </lineage>
</organism>
<dbReference type="STRING" id="1073090.A0A1L9SDG5"/>
<dbReference type="AlphaFoldDB" id="A0A1L9SDG5"/>
<gene>
    <name evidence="1" type="ORF">ASPZODRAFT_133899</name>
</gene>
<dbReference type="GeneID" id="34609851"/>
<keyword evidence="2" id="KW-1185">Reference proteome</keyword>
<evidence type="ECO:0000313" key="2">
    <source>
        <dbReference type="Proteomes" id="UP000184188"/>
    </source>
</evidence>
<reference evidence="2" key="1">
    <citation type="journal article" date="2017" name="Genome Biol.">
        <title>Comparative genomics reveals high biological diversity and specific adaptations in the industrially and medically important fungal genus Aspergillus.</title>
        <authorList>
            <person name="de Vries R.P."/>
            <person name="Riley R."/>
            <person name="Wiebenga A."/>
            <person name="Aguilar-Osorio G."/>
            <person name="Amillis S."/>
            <person name="Uchima C.A."/>
            <person name="Anderluh G."/>
            <person name="Asadollahi M."/>
            <person name="Askin M."/>
            <person name="Barry K."/>
            <person name="Battaglia E."/>
            <person name="Bayram O."/>
            <person name="Benocci T."/>
            <person name="Braus-Stromeyer S.A."/>
            <person name="Caldana C."/>
            <person name="Canovas D."/>
            <person name="Cerqueira G.C."/>
            <person name="Chen F."/>
            <person name="Chen W."/>
            <person name="Choi C."/>
            <person name="Clum A."/>
            <person name="Dos Santos R.A."/>
            <person name="Damasio A.R."/>
            <person name="Diallinas G."/>
            <person name="Emri T."/>
            <person name="Fekete E."/>
            <person name="Flipphi M."/>
            <person name="Freyberg S."/>
            <person name="Gallo A."/>
            <person name="Gournas C."/>
            <person name="Habgood R."/>
            <person name="Hainaut M."/>
            <person name="Harispe M.L."/>
            <person name="Henrissat B."/>
            <person name="Hilden K.S."/>
            <person name="Hope R."/>
            <person name="Hossain A."/>
            <person name="Karabika E."/>
            <person name="Karaffa L."/>
            <person name="Karanyi Z."/>
            <person name="Krasevec N."/>
            <person name="Kuo A."/>
            <person name="Kusch H."/>
            <person name="LaButti K."/>
            <person name="Lagendijk E.L."/>
            <person name="Lapidus A."/>
            <person name="Levasseur A."/>
            <person name="Lindquist E."/>
            <person name="Lipzen A."/>
            <person name="Logrieco A.F."/>
            <person name="MacCabe A."/>
            <person name="Maekelae M.R."/>
            <person name="Malavazi I."/>
            <person name="Melin P."/>
            <person name="Meyer V."/>
            <person name="Mielnichuk N."/>
            <person name="Miskei M."/>
            <person name="Molnar A.P."/>
            <person name="Mule G."/>
            <person name="Ngan C.Y."/>
            <person name="Orejas M."/>
            <person name="Orosz E."/>
            <person name="Ouedraogo J.P."/>
            <person name="Overkamp K.M."/>
            <person name="Park H.-S."/>
            <person name="Perrone G."/>
            <person name="Piumi F."/>
            <person name="Punt P.J."/>
            <person name="Ram A.F."/>
            <person name="Ramon A."/>
            <person name="Rauscher S."/>
            <person name="Record E."/>
            <person name="Riano-Pachon D.M."/>
            <person name="Robert V."/>
            <person name="Roehrig J."/>
            <person name="Ruller R."/>
            <person name="Salamov A."/>
            <person name="Salih N.S."/>
            <person name="Samson R.A."/>
            <person name="Sandor E."/>
            <person name="Sanguinetti M."/>
            <person name="Schuetze T."/>
            <person name="Sepcic K."/>
            <person name="Shelest E."/>
            <person name="Sherlock G."/>
            <person name="Sophianopoulou V."/>
            <person name="Squina F.M."/>
            <person name="Sun H."/>
            <person name="Susca A."/>
            <person name="Todd R.B."/>
            <person name="Tsang A."/>
            <person name="Unkles S.E."/>
            <person name="van de Wiele N."/>
            <person name="van Rossen-Uffink D."/>
            <person name="Oliveira J.V."/>
            <person name="Vesth T.C."/>
            <person name="Visser J."/>
            <person name="Yu J.-H."/>
            <person name="Zhou M."/>
            <person name="Andersen M.R."/>
            <person name="Archer D.B."/>
            <person name="Baker S.E."/>
            <person name="Benoit I."/>
            <person name="Brakhage A.A."/>
            <person name="Braus G.H."/>
            <person name="Fischer R."/>
            <person name="Frisvad J.C."/>
            <person name="Goldman G.H."/>
            <person name="Houbraken J."/>
            <person name="Oakley B."/>
            <person name="Pocsi I."/>
            <person name="Scazzocchio C."/>
            <person name="Seiboth B."/>
            <person name="vanKuyk P.A."/>
            <person name="Wortman J."/>
            <person name="Dyer P.S."/>
            <person name="Grigoriev I.V."/>
        </authorList>
    </citation>
    <scope>NUCLEOTIDE SEQUENCE [LARGE SCALE GENOMIC DNA]</scope>
    <source>
        <strain evidence="2">CBS 506.65</strain>
    </source>
</reference>
<proteinExistence type="predicted"/>
<dbReference type="EMBL" id="KV878345">
    <property type="protein sequence ID" value="OJJ45260.1"/>
    <property type="molecule type" value="Genomic_DNA"/>
</dbReference>
<dbReference type="OrthoDB" id="4332385at2759"/>
<dbReference type="RefSeq" id="XP_022579770.1">
    <property type="nucleotide sequence ID" value="XM_022723386.1"/>
</dbReference>